<dbReference type="OrthoDB" id="3261578at2759"/>
<dbReference type="InterPro" id="IPR014752">
    <property type="entry name" value="Arrestin-like_C"/>
</dbReference>
<name>A0A1M2V713_TRAPU</name>
<keyword evidence="2" id="KW-1185">Reference proteome</keyword>
<dbReference type="Proteomes" id="UP000184267">
    <property type="component" value="Unassembled WGS sequence"/>
</dbReference>
<evidence type="ECO:0000313" key="1">
    <source>
        <dbReference type="EMBL" id="OJT03374.1"/>
    </source>
</evidence>
<dbReference type="EMBL" id="MNAD01001618">
    <property type="protein sequence ID" value="OJT03374.1"/>
    <property type="molecule type" value="Genomic_DNA"/>
</dbReference>
<dbReference type="Gene3D" id="2.60.40.640">
    <property type="match status" value="1"/>
</dbReference>
<dbReference type="InterPro" id="IPR014756">
    <property type="entry name" value="Ig_E-set"/>
</dbReference>
<dbReference type="OMA" id="LAYRENI"/>
<reference evidence="1 2" key="1">
    <citation type="submission" date="2016-10" db="EMBL/GenBank/DDBJ databases">
        <title>Genome sequence of the basidiomycete white-rot fungus Trametes pubescens.</title>
        <authorList>
            <person name="Makela M.R."/>
            <person name="Granchi Z."/>
            <person name="Peng M."/>
            <person name="De Vries R.P."/>
            <person name="Grigoriev I."/>
            <person name="Riley R."/>
            <person name="Hilden K."/>
        </authorList>
    </citation>
    <scope>NUCLEOTIDE SEQUENCE [LARGE SCALE GENOMIC DNA]</scope>
    <source>
        <strain evidence="1 2">FBCC735</strain>
    </source>
</reference>
<protein>
    <recommendedName>
        <fullName evidence="3">Arrestin-like N-terminal domain-containing protein</fullName>
    </recommendedName>
</protein>
<accession>A0A1M2V713</accession>
<sequence>MSLPEYQYRSGSAATSQLDIHQPALPGYSRTTATVWDVPPAEQEHNFHLTDKKTGAQWLTMTVMSRASSASEQPTFYQGANIAGSLKLDLDKEVLVDEVTLALYGRLSIFSHSISNFFYTSKTLYSAAEQSPGSDSPVTSLLKRGKLKGHYDWPYSVRLPKGVSILSAILDSRAERTNYRLPPSFSDEQSNVHVQYMLVVRVNRGGFKSGSKLTVPLTYIPLARPSPPTILRQLAYQEDHPLVGPDGDPDGWKALELVKIEGFLFKTVRVQATCDIRISKPLSYTRGGLVHLLCSIRSDNKQFLDLAVPQSINLALVQRITFGEAIQKARFSERLEVQTTIKTLERATASWWRVPAVDEPGVKAFAGELRVPADLVPACQILYYGHEYELVFQGLGAVGFTPITASKKPLLVEPITIVTAFAQAPRARSYIPPEYATKADGH</sequence>
<proteinExistence type="predicted"/>
<dbReference type="AlphaFoldDB" id="A0A1M2V713"/>
<evidence type="ECO:0000313" key="2">
    <source>
        <dbReference type="Proteomes" id="UP000184267"/>
    </source>
</evidence>
<dbReference type="SUPFAM" id="SSF81296">
    <property type="entry name" value="E set domains"/>
    <property type="match status" value="1"/>
</dbReference>
<evidence type="ECO:0008006" key="3">
    <source>
        <dbReference type="Google" id="ProtNLM"/>
    </source>
</evidence>
<comment type="caution">
    <text evidence="1">The sequence shown here is derived from an EMBL/GenBank/DDBJ whole genome shotgun (WGS) entry which is preliminary data.</text>
</comment>
<gene>
    <name evidence="1" type="ORF">TRAPUB_6043</name>
</gene>
<organism evidence="1 2">
    <name type="scientific">Trametes pubescens</name>
    <name type="common">White-rot fungus</name>
    <dbReference type="NCBI Taxonomy" id="154538"/>
    <lineage>
        <taxon>Eukaryota</taxon>
        <taxon>Fungi</taxon>
        <taxon>Dikarya</taxon>
        <taxon>Basidiomycota</taxon>
        <taxon>Agaricomycotina</taxon>
        <taxon>Agaricomycetes</taxon>
        <taxon>Polyporales</taxon>
        <taxon>Polyporaceae</taxon>
        <taxon>Trametes</taxon>
    </lineage>
</organism>